<feature type="transmembrane region" description="Helical" evidence="5">
    <location>
        <begin position="34"/>
        <end position="57"/>
    </location>
</feature>
<dbReference type="Pfam" id="PF01490">
    <property type="entry name" value="Aa_trans"/>
    <property type="match status" value="1"/>
</dbReference>
<comment type="subcellular location">
    <subcellularLocation>
        <location evidence="1">Membrane</location>
        <topology evidence="1">Multi-pass membrane protein</topology>
    </subcellularLocation>
</comment>
<sequence>MSFMSGVEPLLDNTTELTGEHPPQRSPNNGGAGILGTIFLIVNATLGAGLLNFPLAFDKSGGIFSAVIIQGIFLVFITTALIILAACSDMTNTSSMPDTLAGLCGPKALMICGICVTIYSFGCCLTFVIIIGDQFDRVLATFYGMDYCHHWFLSRNFITTVSCIIFILPLSFFKRLDVLSYASTVGCLTIIYVTWLVIYESMTTEDYPKPTQIWPKNATQALQIIPIICFAYQSHMTAIPTYACMKDRNLRKFTISSIISMSICFIVYTVVGVFGYQTFGSGKVPSDILQGYTDESITLAVAILALAVKNFTTYPIVLFCGRNSLLGLFPSDIETNPTIRVVVTLLWFVASLVLAIFVPDISPVINLLGTLSAAFIFIFPGVCLLQSVLIRDPSLYLNKNRFSTLLAIVITALGGFVAGFVFVEALDDLHKSLPEKTLVTGLRRDLGASLCA</sequence>
<evidence type="ECO:0000256" key="2">
    <source>
        <dbReference type="ARBA" id="ARBA00022692"/>
    </source>
</evidence>
<feature type="transmembrane region" description="Helical" evidence="5">
    <location>
        <begin position="218"/>
        <end position="243"/>
    </location>
</feature>
<feature type="transmembrane region" description="Helical" evidence="5">
    <location>
        <begin position="63"/>
        <end position="87"/>
    </location>
</feature>
<dbReference type="InterPro" id="IPR013057">
    <property type="entry name" value="AA_transpt_TM"/>
</dbReference>
<dbReference type="KEGG" id="fas:105268048"/>
<evidence type="ECO:0000256" key="4">
    <source>
        <dbReference type="ARBA" id="ARBA00023136"/>
    </source>
</evidence>
<dbReference type="GeneID" id="105268048"/>
<feature type="transmembrane region" description="Helical" evidence="5">
    <location>
        <begin position="178"/>
        <end position="198"/>
    </location>
</feature>
<evidence type="ECO:0000256" key="5">
    <source>
        <dbReference type="SAM" id="Phobius"/>
    </source>
</evidence>
<evidence type="ECO:0000256" key="1">
    <source>
        <dbReference type="ARBA" id="ARBA00004141"/>
    </source>
</evidence>
<evidence type="ECO:0000256" key="3">
    <source>
        <dbReference type="ARBA" id="ARBA00022989"/>
    </source>
</evidence>
<feature type="transmembrane region" description="Helical" evidence="5">
    <location>
        <begin position="296"/>
        <end position="320"/>
    </location>
</feature>
<protein>
    <submittedName>
        <fullName evidence="8">Sodium-coupled neutral amino acid transporter 7</fullName>
    </submittedName>
</protein>
<name>A0A9R1TAD8_9HYME</name>
<evidence type="ECO:0000313" key="8">
    <source>
        <dbReference type="RefSeq" id="XP_011305604.1"/>
    </source>
</evidence>
<dbReference type="Proteomes" id="UP000694866">
    <property type="component" value="Unplaced"/>
</dbReference>
<dbReference type="GO" id="GO:0015179">
    <property type="term" value="F:L-amino acid transmembrane transporter activity"/>
    <property type="evidence" value="ECO:0007669"/>
    <property type="project" value="TreeGrafter"/>
</dbReference>
<evidence type="ECO:0000259" key="6">
    <source>
        <dbReference type="Pfam" id="PF01490"/>
    </source>
</evidence>
<organism evidence="7 8">
    <name type="scientific">Fopius arisanus</name>
    <dbReference type="NCBI Taxonomy" id="64838"/>
    <lineage>
        <taxon>Eukaryota</taxon>
        <taxon>Metazoa</taxon>
        <taxon>Ecdysozoa</taxon>
        <taxon>Arthropoda</taxon>
        <taxon>Hexapoda</taxon>
        <taxon>Insecta</taxon>
        <taxon>Pterygota</taxon>
        <taxon>Neoptera</taxon>
        <taxon>Endopterygota</taxon>
        <taxon>Hymenoptera</taxon>
        <taxon>Apocrita</taxon>
        <taxon>Ichneumonoidea</taxon>
        <taxon>Braconidae</taxon>
        <taxon>Opiinae</taxon>
        <taxon>Fopius</taxon>
    </lineage>
</organism>
<dbReference type="RefSeq" id="XP_011305604.1">
    <property type="nucleotide sequence ID" value="XM_011307302.1"/>
</dbReference>
<feature type="transmembrane region" description="Helical" evidence="5">
    <location>
        <begin position="108"/>
        <end position="132"/>
    </location>
</feature>
<dbReference type="PANTHER" id="PTHR22950">
    <property type="entry name" value="AMINO ACID TRANSPORTER"/>
    <property type="match status" value="1"/>
</dbReference>
<reference evidence="8" key="1">
    <citation type="submission" date="2025-08" db="UniProtKB">
        <authorList>
            <consortium name="RefSeq"/>
        </authorList>
    </citation>
    <scope>IDENTIFICATION</scope>
    <source>
        <strain evidence="8">USDA-PBARC FA_bdor</strain>
        <tissue evidence="8">Whole organism</tissue>
    </source>
</reference>
<keyword evidence="7" id="KW-1185">Reference proteome</keyword>
<feature type="transmembrane region" description="Helical" evidence="5">
    <location>
        <begin position="255"/>
        <end position="276"/>
    </location>
</feature>
<accession>A0A9R1TAD8</accession>
<feature type="transmembrane region" description="Helical" evidence="5">
    <location>
        <begin position="402"/>
        <end position="423"/>
    </location>
</feature>
<feature type="transmembrane region" description="Helical" evidence="5">
    <location>
        <begin position="364"/>
        <end position="390"/>
    </location>
</feature>
<feature type="transmembrane region" description="Helical" evidence="5">
    <location>
        <begin position="152"/>
        <end position="171"/>
    </location>
</feature>
<keyword evidence="4 5" id="KW-0472">Membrane</keyword>
<proteinExistence type="predicted"/>
<keyword evidence="3 5" id="KW-1133">Transmembrane helix</keyword>
<dbReference type="GO" id="GO:0016020">
    <property type="term" value="C:membrane"/>
    <property type="evidence" value="ECO:0007669"/>
    <property type="project" value="UniProtKB-SubCell"/>
</dbReference>
<feature type="transmembrane region" description="Helical" evidence="5">
    <location>
        <begin position="341"/>
        <end position="358"/>
    </location>
</feature>
<dbReference type="PANTHER" id="PTHR22950:SF652">
    <property type="entry name" value="TRANSMEMBRANE AMINO ACID TRANSPORTER FAMILY PROTEIN"/>
    <property type="match status" value="1"/>
</dbReference>
<evidence type="ECO:0000313" key="7">
    <source>
        <dbReference type="Proteomes" id="UP000694866"/>
    </source>
</evidence>
<keyword evidence="2 5" id="KW-0812">Transmembrane</keyword>
<dbReference type="AlphaFoldDB" id="A0A9R1TAD8"/>
<feature type="domain" description="Amino acid transporter transmembrane" evidence="6">
    <location>
        <begin position="33"/>
        <end position="422"/>
    </location>
</feature>
<gene>
    <name evidence="8" type="primary">LOC105268048</name>
</gene>
<dbReference type="OrthoDB" id="438545at2759"/>